<gene>
    <name evidence="3" type="ORF">ACFQ0S_04040</name>
</gene>
<feature type="domain" description="Glycosyl transferase family 1" evidence="2">
    <location>
        <begin position="214"/>
        <end position="358"/>
    </location>
</feature>
<organism evidence="3 4">
    <name type="scientific">Flavobacterium myungsuense</name>
    <dbReference type="NCBI Taxonomy" id="651823"/>
    <lineage>
        <taxon>Bacteria</taxon>
        <taxon>Pseudomonadati</taxon>
        <taxon>Bacteroidota</taxon>
        <taxon>Flavobacteriia</taxon>
        <taxon>Flavobacteriales</taxon>
        <taxon>Flavobacteriaceae</taxon>
        <taxon>Flavobacterium</taxon>
    </lineage>
</organism>
<accession>A0ABW3J1Q7</accession>
<keyword evidence="1" id="KW-0472">Membrane</keyword>
<evidence type="ECO:0000313" key="3">
    <source>
        <dbReference type="EMBL" id="MFD0983643.1"/>
    </source>
</evidence>
<protein>
    <submittedName>
        <fullName evidence="3">Glycosyltransferase family 4 protein</fullName>
        <ecNumber evidence="3">2.4.-.-</ecNumber>
    </submittedName>
</protein>
<keyword evidence="1" id="KW-1133">Transmembrane helix</keyword>
<keyword evidence="4" id="KW-1185">Reference proteome</keyword>
<comment type="caution">
    <text evidence="3">The sequence shown here is derived from an EMBL/GenBank/DDBJ whole genome shotgun (WGS) entry which is preliminary data.</text>
</comment>
<dbReference type="InterPro" id="IPR001296">
    <property type="entry name" value="Glyco_trans_1"/>
</dbReference>
<dbReference type="GO" id="GO:0016757">
    <property type="term" value="F:glycosyltransferase activity"/>
    <property type="evidence" value="ECO:0007669"/>
    <property type="project" value="UniProtKB-KW"/>
</dbReference>
<dbReference type="EC" id="2.4.-.-" evidence="3"/>
<keyword evidence="3" id="KW-0328">Glycosyltransferase</keyword>
<keyword evidence="1" id="KW-0812">Transmembrane</keyword>
<dbReference type="EMBL" id="JBHTIZ010000011">
    <property type="protein sequence ID" value="MFD0983643.1"/>
    <property type="molecule type" value="Genomic_DNA"/>
</dbReference>
<feature type="transmembrane region" description="Helical" evidence="1">
    <location>
        <begin position="74"/>
        <end position="92"/>
    </location>
</feature>
<dbReference type="Proteomes" id="UP001597051">
    <property type="component" value="Unassembled WGS sequence"/>
</dbReference>
<name>A0ABW3J1Q7_9FLAO</name>
<proteinExistence type="predicted"/>
<dbReference type="RefSeq" id="WP_379754227.1">
    <property type="nucleotide sequence ID" value="NZ_JBHSYB010000012.1"/>
</dbReference>
<evidence type="ECO:0000313" key="4">
    <source>
        <dbReference type="Proteomes" id="UP001597051"/>
    </source>
</evidence>
<evidence type="ECO:0000259" key="2">
    <source>
        <dbReference type="Pfam" id="PF00534"/>
    </source>
</evidence>
<dbReference type="Pfam" id="PF00534">
    <property type="entry name" value="Glycos_transf_1"/>
    <property type="match status" value="1"/>
</dbReference>
<dbReference type="SUPFAM" id="SSF53756">
    <property type="entry name" value="UDP-Glycosyltransferase/glycogen phosphorylase"/>
    <property type="match status" value="1"/>
</dbReference>
<sequence length="404" mass="46850">MKILLSAYACEPNRGSEPGVGWNWLVQIAERGHNVTVITRKNNKEVIENENYTNANIQYIYYDLPGNIIWIKKIIGVHLYYLLWQIVIYFRVKKQLHILKPDIIHHITFVAIRKYSFLCFLGIPFYYGPLGGGETCPDALLKGLPFRYYFKEKLRNLLNSLVKWNPISTTIFNHSRKIFATTYESASYFPNSLRSKIHVFPAIGVNREKLNLNKKNKNTDLKILYVGNFIYWKGIQIVLDALFILKSKEVEFTFTIVGHGDFESLLKNKVRELGLEKNIHWIKWLPQGDLKDLYQSNDLFLFPSLHDSGGMVLLEAISNGLPVMSFNLGGAGYFNNDEIGWVTDVNGKSYQEVIEEMSERLSSISKSHDEVALKAQKCYEHSLHYSWKLTVDRVYNIIEEDYKI</sequence>
<reference evidence="4" key="1">
    <citation type="journal article" date="2019" name="Int. J. Syst. Evol. Microbiol.">
        <title>The Global Catalogue of Microorganisms (GCM) 10K type strain sequencing project: providing services to taxonomists for standard genome sequencing and annotation.</title>
        <authorList>
            <consortium name="The Broad Institute Genomics Platform"/>
            <consortium name="The Broad Institute Genome Sequencing Center for Infectious Disease"/>
            <person name="Wu L."/>
            <person name="Ma J."/>
        </authorList>
    </citation>
    <scope>NUCLEOTIDE SEQUENCE [LARGE SCALE GENOMIC DNA]</scope>
    <source>
        <strain evidence="4">CECT 7649</strain>
    </source>
</reference>
<dbReference type="CDD" id="cd03801">
    <property type="entry name" value="GT4_PimA-like"/>
    <property type="match status" value="1"/>
</dbReference>
<dbReference type="PANTHER" id="PTHR12526">
    <property type="entry name" value="GLYCOSYLTRANSFERASE"/>
    <property type="match status" value="1"/>
</dbReference>
<keyword evidence="3" id="KW-0808">Transferase</keyword>
<evidence type="ECO:0000256" key="1">
    <source>
        <dbReference type="SAM" id="Phobius"/>
    </source>
</evidence>
<dbReference type="Gene3D" id="3.40.50.2000">
    <property type="entry name" value="Glycogen Phosphorylase B"/>
    <property type="match status" value="2"/>
</dbReference>